<evidence type="ECO:0000259" key="3">
    <source>
        <dbReference type="Pfam" id="PF00291"/>
    </source>
</evidence>
<dbReference type="Gene3D" id="3.40.50.1100">
    <property type="match status" value="2"/>
</dbReference>
<feature type="domain" description="Tryptophan synthase beta chain-like PALP" evidence="3">
    <location>
        <begin position="37"/>
        <end position="358"/>
    </location>
</feature>
<reference evidence="5" key="1">
    <citation type="journal article" date="2019" name="Int. J. Syst. Evol. Microbiol.">
        <title>The Global Catalogue of Microorganisms (GCM) 10K type strain sequencing project: providing services to taxonomists for standard genome sequencing and annotation.</title>
        <authorList>
            <consortium name="The Broad Institute Genomics Platform"/>
            <consortium name="The Broad Institute Genome Sequencing Center for Infectious Disease"/>
            <person name="Wu L."/>
            <person name="Ma J."/>
        </authorList>
    </citation>
    <scope>NUCLEOTIDE SEQUENCE [LARGE SCALE GENOMIC DNA]</scope>
    <source>
        <strain evidence="5">JCM 17933</strain>
    </source>
</reference>
<dbReference type="Proteomes" id="UP001500503">
    <property type="component" value="Unassembled WGS sequence"/>
</dbReference>
<accession>A0ABP8PWG8</accession>
<dbReference type="NCBIfam" id="NF006058">
    <property type="entry name" value="PRK08206.1"/>
    <property type="match status" value="1"/>
</dbReference>
<protein>
    <submittedName>
        <fullName evidence="4">Diaminopropionate ammonia-lyase</fullName>
    </submittedName>
</protein>
<name>A0ABP8PWG8_9ACTN</name>
<dbReference type="SUPFAM" id="SSF53686">
    <property type="entry name" value="Tryptophan synthase beta subunit-like PLP-dependent enzymes"/>
    <property type="match status" value="1"/>
</dbReference>
<gene>
    <name evidence="4" type="ORF">GCM10023191_031510</name>
</gene>
<comment type="cofactor">
    <cofactor evidence="1">
        <name>pyridoxal 5'-phosphate</name>
        <dbReference type="ChEBI" id="CHEBI:597326"/>
    </cofactor>
</comment>
<dbReference type="PANTHER" id="PTHR42937:SF1">
    <property type="entry name" value="DIAMINOPROPIONATE AMMONIA-LYASE"/>
    <property type="match status" value="1"/>
</dbReference>
<evidence type="ECO:0000313" key="4">
    <source>
        <dbReference type="EMBL" id="GAA4493686.1"/>
    </source>
</evidence>
<dbReference type="InterPro" id="IPR036052">
    <property type="entry name" value="TrpB-like_PALP_sf"/>
</dbReference>
<dbReference type="InterPro" id="IPR001926">
    <property type="entry name" value="TrpB-like_PALP"/>
</dbReference>
<evidence type="ECO:0000256" key="1">
    <source>
        <dbReference type="ARBA" id="ARBA00001933"/>
    </source>
</evidence>
<proteinExistence type="predicted"/>
<dbReference type="RefSeq" id="WP_345463834.1">
    <property type="nucleotide sequence ID" value="NZ_BAABHF010000019.1"/>
</dbReference>
<comment type="caution">
    <text evidence="4">The sequence shown here is derived from an EMBL/GenBank/DDBJ whole genome shotgun (WGS) entry which is preliminary data.</text>
</comment>
<organism evidence="4 5">
    <name type="scientific">Actinoallomurus oryzae</name>
    <dbReference type="NCBI Taxonomy" id="502180"/>
    <lineage>
        <taxon>Bacteria</taxon>
        <taxon>Bacillati</taxon>
        <taxon>Actinomycetota</taxon>
        <taxon>Actinomycetes</taxon>
        <taxon>Streptosporangiales</taxon>
        <taxon>Thermomonosporaceae</taxon>
        <taxon>Actinoallomurus</taxon>
    </lineage>
</organism>
<evidence type="ECO:0000313" key="5">
    <source>
        <dbReference type="Proteomes" id="UP001500503"/>
    </source>
</evidence>
<sequence length="375" mass="38693">MPDRVSMNARWAGREVSGPAPHAADVEAFHDSLPGFEATLLVEVPRLAAGLGVGRLFVKHERERLGLPSFKIVGAAWAVHRAIAERLGTALPPRFDATLAAARSLPSGTTLTTATDGNHGRAIAHMASLLGLGCRVFVPFRLSEERIAAIEDEGADIVVVGGSYDDAVRRSAADARLHADRLLVSDTSWPGYETIPAAIVEGYGTIFREARAQLGEAAGEAAGFTLALVPAGVGSFAAAAVQSLAAGGCDVVTAEPLGADCVRRSLAAERPVTVPGPHESIMAGLNCGEVSHVAWPVLRRGLRAAVAVSDDEVRDAMRRLAAEGIASSESGAAGLAGLAVLLREKAFPHAGEGTVLVVGTEGVTDLDAYRAAVAG</sequence>
<keyword evidence="2" id="KW-0663">Pyridoxal phosphate</keyword>
<evidence type="ECO:0000256" key="2">
    <source>
        <dbReference type="ARBA" id="ARBA00022898"/>
    </source>
</evidence>
<keyword evidence="5" id="KW-1185">Reference proteome</keyword>
<dbReference type="PANTHER" id="PTHR42937">
    <property type="match status" value="1"/>
</dbReference>
<dbReference type="EMBL" id="BAABHF010000019">
    <property type="protein sequence ID" value="GAA4493686.1"/>
    <property type="molecule type" value="Genomic_DNA"/>
</dbReference>
<dbReference type="Pfam" id="PF00291">
    <property type="entry name" value="PALP"/>
    <property type="match status" value="1"/>
</dbReference>